<keyword evidence="2" id="KW-1185">Reference proteome</keyword>
<comment type="caution">
    <text evidence="1">The sequence shown here is derived from an EMBL/GenBank/DDBJ whole genome shotgun (WGS) entry which is preliminary data.</text>
</comment>
<proteinExistence type="predicted"/>
<gene>
    <name evidence="1" type="ORF">IWQ57_003267</name>
</gene>
<protein>
    <submittedName>
        <fullName evidence="1">Uncharacterized protein</fullName>
    </submittedName>
</protein>
<accession>A0ACC1JXA0</accession>
<sequence>MYVKTAALAVAALAAGQAAATLDLLSGRPLSEAIFGLSSQQVRNVDSALSRAEKAVETSVANVYNMAAKRLSKLVADVDKNSSPAVSDAATALNKALTPDVKEKIKKAISSVVDSTLNAVL</sequence>
<evidence type="ECO:0000313" key="2">
    <source>
        <dbReference type="Proteomes" id="UP001140234"/>
    </source>
</evidence>
<dbReference type="Proteomes" id="UP001140234">
    <property type="component" value="Unassembled WGS sequence"/>
</dbReference>
<evidence type="ECO:0000313" key="1">
    <source>
        <dbReference type="EMBL" id="KAJ2769066.1"/>
    </source>
</evidence>
<name>A0ACC1JXA0_9FUNG</name>
<organism evidence="1 2">
    <name type="scientific">Coemansia nantahalensis</name>
    <dbReference type="NCBI Taxonomy" id="2789366"/>
    <lineage>
        <taxon>Eukaryota</taxon>
        <taxon>Fungi</taxon>
        <taxon>Fungi incertae sedis</taxon>
        <taxon>Zoopagomycota</taxon>
        <taxon>Kickxellomycotina</taxon>
        <taxon>Kickxellomycetes</taxon>
        <taxon>Kickxellales</taxon>
        <taxon>Kickxellaceae</taxon>
        <taxon>Coemansia</taxon>
    </lineage>
</organism>
<dbReference type="EMBL" id="JANBUJ010001023">
    <property type="protein sequence ID" value="KAJ2769066.1"/>
    <property type="molecule type" value="Genomic_DNA"/>
</dbReference>
<reference evidence="1" key="1">
    <citation type="submission" date="2022-07" db="EMBL/GenBank/DDBJ databases">
        <title>Phylogenomic reconstructions and comparative analyses of Kickxellomycotina fungi.</title>
        <authorList>
            <person name="Reynolds N.K."/>
            <person name="Stajich J.E."/>
            <person name="Barry K."/>
            <person name="Grigoriev I.V."/>
            <person name="Crous P."/>
            <person name="Smith M.E."/>
        </authorList>
    </citation>
    <scope>NUCLEOTIDE SEQUENCE</scope>
    <source>
        <strain evidence="1">CBS 109366</strain>
    </source>
</reference>